<evidence type="ECO:0000256" key="5">
    <source>
        <dbReference type="ARBA" id="ARBA00023136"/>
    </source>
</evidence>
<dbReference type="PANTHER" id="PTHR30619:SF1">
    <property type="entry name" value="RECOMBINATION PROTEIN 2"/>
    <property type="match status" value="1"/>
</dbReference>
<feature type="domain" description="ComEC/Rec2-related protein" evidence="6">
    <location>
        <begin position="196"/>
        <end position="451"/>
    </location>
</feature>
<sequence>MGRPGHSRELYRMTGAWLGLGFVLGVLADQSNPLKSLVFVISLVMSCWLIGRHGWHLVRIVGVLLVGFVFGVVRYQVLPVPPAEGTSASGVVLTVAGDGSETLEVVILRDDGQLVGLTVNDPVAVQVGERVVWEGVYRPGRSTVAGVEVVGQYEIQSFDAEQERALWPLLALRNWVRQAVLRVVPEPSGSLALGVMTGDDRGLAAPTRDVLRRSGLSHLTAVSGWNVAVVTAVIEGFLARLSPWWWLRWAGTGTAVWGYAALTGLEPPVQRAATMATLYLVARWRGWPREPISALGWAVVGLLFVRPELARSLAFQLSAIATATLSAMRLGEAKERQWKEFLLVPVAVQLAVTPLLLLRFGTFSLIAPLANALVEPVMPWLLVAGLLALLAALMGSLGIVLAFPAWALGRWIVLVAEWLLRIPGASGVMIEPPVWIVVWLYVLAAGSWLAWIDRGRSDT</sequence>
<accession>A0A7C2B1H8</accession>
<evidence type="ECO:0000256" key="4">
    <source>
        <dbReference type="ARBA" id="ARBA00022989"/>
    </source>
</evidence>
<evidence type="ECO:0000256" key="2">
    <source>
        <dbReference type="ARBA" id="ARBA00022475"/>
    </source>
</evidence>
<dbReference type="Pfam" id="PF03772">
    <property type="entry name" value="Competence"/>
    <property type="match status" value="1"/>
</dbReference>
<comment type="subcellular location">
    <subcellularLocation>
        <location evidence="1">Cell membrane</location>
        <topology evidence="1">Multi-pass membrane protein</topology>
    </subcellularLocation>
</comment>
<dbReference type="PANTHER" id="PTHR30619">
    <property type="entry name" value="DNA INTERNALIZATION/COMPETENCE PROTEIN COMEC/REC2"/>
    <property type="match status" value="1"/>
</dbReference>
<name>A0A7C2B1H8_THERO</name>
<dbReference type="EMBL" id="DSJL01000010">
    <property type="protein sequence ID" value="HEF65137.1"/>
    <property type="molecule type" value="Genomic_DNA"/>
</dbReference>
<keyword evidence="2" id="KW-1003">Cell membrane</keyword>
<dbReference type="InterPro" id="IPR052159">
    <property type="entry name" value="Competence_DNA_uptake"/>
</dbReference>
<evidence type="ECO:0000313" key="7">
    <source>
        <dbReference type="EMBL" id="HEF65137.1"/>
    </source>
</evidence>
<dbReference type="InterPro" id="IPR004477">
    <property type="entry name" value="ComEC_N"/>
</dbReference>
<evidence type="ECO:0000256" key="3">
    <source>
        <dbReference type="ARBA" id="ARBA00022692"/>
    </source>
</evidence>
<organism evidence="7">
    <name type="scientific">Thermomicrobium roseum</name>
    <dbReference type="NCBI Taxonomy" id="500"/>
    <lineage>
        <taxon>Bacteria</taxon>
        <taxon>Pseudomonadati</taxon>
        <taxon>Thermomicrobiota</taxon>
        <taxon>Thermomicrobia</taxon>
        <taxon>Thermomicrobiales</taxon>
        <taxon>Thermomicrobiaceae</taxon>
        <taxon>Thermomicrobium</taxon>
    </lineage>
</organism>
<gene>
    <name evidence="7" type="ORF">ENP47_06040</name>
</gene>
<dbReference type="NCBIfam" id="TIGR00360">
    <property type="entry name" value="ComEC_N-term"/>
    <property type="match status" value="1"/>
</dbReference>
<keyword evidence="4" id="KW-1133">Transmembrane helix</keyword>
<evidence type="ECO:0000259" key="6">
    <source>
        <dbReference type="Pfam" id="PF03772"/>
    </source>
</evidence>
<evidence type="ECO:0000256" key="1">
    <source>
        <dbReference type="ARBA" id="ARBA00004651"/>
    </source>
</evidence>
<dbReference type="AlphaFoldDB" id="A0A7C2B1H8"/>
<protein>
    <submittedName>
        <fullName evidence="7">ComEC/Rec2 family competence protein</fullName>
    </submittedName>
</protein>
<comment type="caution">
    <text evidence="7">The sequence shown here is derived from an EMBL/GenBank/DDBJ whole genome shotgun (WGS) entry which is preliminary data.</text>
</comment>
<reference evidence="7" key="1">
    <citation type="journal article" date="2020" name="mSystems">
        <title>Genome- and Community-Level Interaction Insights into Carbon Utilization and Element Cycling Functions of Hydrothermarchaeota in Hydrothermal Sediment.</title>
        <authorList>
            <person name="Zhou Z."/>
            <person name="Liu Y."/>
            <person name="Xu W."/>
            <person name="Pan J."/>
            <person name="Luo Z.H."/>
            <person name="Li M."/>
        </authorList>
    </citation>
    <scope>NUCLEOTIDE SEQUENCE [LARGE SCALE GENOMIC DNA]</scope>
    <source>
        <strain evidence="7">SpSt-222</strain>
    </source>
</reference>
<proteinExistence type="predicted"/>
<keyword evidence="5" id="KW-0472">Membrane</keyword>
<keyword evidence="3" id="KW-0812">Transmembrane</keyword>
<dbReference type="GO" id="GO:0005886">
    <property type="term" value="C:plasma membrane"/>
    <property type="evidence" value="ECO:0007669"/>
    <property type="project" value="UniProtKB-SubCell"/>
</dbReference>